<keyword evidence="3" id="KW-0732">Signal</keyword>
<evidence type="ECO:0000256" key="4">
    <source>
        <dbReference type="RuleBase" id="RU003512"/>
    </source>
</evidence>
<comment type="caution">
    <text evidence="7">The sequence shown here is derived from an EMBL/GenBank/DDBJ whole genome shotgun (WGS) entry which is preliminary data.</text>
</comment>
<dbReference type="InterPro" id="IPR006128">
    <property type="entry name" value="Lipoprotein_PsaA-like"/>
</dbReference>
<dbReference type="Proteomes" id="UP000680304">
    <property type="component" value="Unassembled WGS sequence"/>
</dbReference>
<evidence type="ECO:0000256" key="6">
    <source>
        <dbReference type="SAM" id="MobiDB-lite"/>
    </source>
</evidence>
<sequence>MTNRKDWKLKPAGKGTDGGRRIKGSLVALALLVVSTVAAACGGNGSKLVEGKMNVVTSFYPLYYMAQTIGGEHAHVVNLIPAGVEPHDWSPKSRDLETVSKAQLFLYHGAGFEGWVDNFLKGVSKDSGLIAREMSAGIELIDVGDGDNGAADHDHEHEGEAASGSELDHEHEGEAASGSEHDHEHEAGDGHNHSLDVDPHTWSSPKTALLLAENVKNAMVEADAANAEAYEANYAKLKEKLEALDAKYAAELSKTTRKDIVVSHQSFGYLARDYGLNQIAIMGLSPDAEPRAQDLVKIANFVKENGVTHIFFEELVSDQLARTLANEAGVETLVLNPLEGLTPEQERNGDDYVTIMERNLQNLLKALQ</sequence>
<reference evidence="7 8" key="1">
    <citation type="submission" date="2021-04" db="EMBL/GenBank/DDBJ databases">
        <title>Draft genome sequence of Paenibacillus cisolokensis, LC2-13A.</title>
        <authorList>
            <person name="Uke A."/>
            <person name="Chhe C."/>
            <person name="Baramee S."/>
            <person name="Kosugi A."/>
        </authorList>
    </citation>
    <scope>NUCLEOTIDE SEQUENCE [LARGE SCALE GENOMIC DNA]</scope>
    <source>
        <strain evidence="7 8">LC2-13A</strain>
    </source>
</reference>
<dbReference type="PANTHER" id="PTHR42953">
    <property type="entry name" value="HIGH-AFFINITY ZINC UPTAKE SYSTEM PROTEIN ZNUA-RELATED"/>
    <property type="match status" value="1"/>
</dbReference>
<keyword evidence="2 4" id="KW-0813">Transport</keyword>
<dbReference type="PANTHER" id="PTHR42953:SF3">
    <property type="entry name" value="HIGH-AFFINITY ZINC UPTAKE SYSTEM PROTEIN ZNUA"/>
    <property type="match status" value="1"/>
</dbReference>
<organism evidence="7 8">
    <name type="scientific">Paenibacillus cisolokensis</name>
    <dbReference type="NCBI Taxonomy" id="1658519"/>
    <lineage>
        <taxon>Bacteria</taxon>
        <taxon>Bacillati</taxon>
        <taxon>Bacillota</taxon>
        <taxon>Bacilli</taxon>
        <taxon>Bacillales</taxon>
        <taxon>Paenibacillaceae</taxon>
        <taxon>Paenibacillus</taxon>
    </lineage>
</organism>
<feature type="coiled-coil region" evidence="5">
    <location>
        <begin position="220"/>
        <end position="254"/>
    </location>
</feature>
<proteinExistence type="inferred from homology"/>
<dbReference type="Gene3D" id="3.40.50.1980">
    <property type="entry name" value="Nitrogenase molybdenum iron protein domain"/>
    <property type="match status" value="2"/>
</dbReference>
<keyword evidence="5" id="KW-0175">Coiled coil</keyword>
<evidence type="ECO:0000256" key="5">
    <source>
        <dbReference type="SAM" id="Coils"/>
    </source>
</evidence>
<gene>
    <name evidence="7" type="ORF">PACILC2_04890</name>
</gene>
<feature type="region of interest" description="Disordered" evidence="6">
    <location>
        <begin position="143"/>
        <end position="200"/>
    </location>
</feature>
<keyword evidence="8" id="KW-1185">Reference proteome</keyword>
<protein>
    <submittedName>
        <fullName evidence="7">ABC transporter substrate-binding protein</fullName>
    </submittedName>
</protein>
<evidence type="ECO:0000313" key="8">
    <source>
        <dbReference type="Proteomes" id="UP000680304"/>
    </source>
</evidence>
<evidence type="ECO:0000256" key="3">
    <source>
        <dbReference type="ARBA" id="ARBA00022729"/>
    </source>
</evidence>
<dbReference type="InterPro" id="IPR050492">
    <property type="entry name" value="Bact_metal-bind_prot9"/>
</dbReference>
<evidence type="ECO:0000256" key="1">
    <source>
        <dbReference type="ARBA" id="ARBA00011028"/>
    </source>
</evidence>
<dbReference type="PRINTS" id="PR00690">
    <property type="entry name" value="ADHESNFAMILY"/>
</dbReference>
<dbReference type="SUPFAM" id="SSF53807">
    <property type="entry name" value="Helical backbone' metal receptor"/>
    <property type="match status" value="1"/>
</dbReference>
<feature type="compositionally biased region" description="Basic and acidic residues" evidence="6">
    <location>
        <begin position="150"/>
        <end position="199"/>
    </location>
</feature>
<accession>A0ABQ4N1N1</accession>
<dbReference type="RefSeq" id="WP_213527172.1">
    <property type="nucleotide sequence ID" value="NZ_BOVJ01000015.1"/>
</dbReference>
<evidence type="ECO:0000313" key="7">
    <source>
        <dbReference type="EMBL" id="GIQ61921.1"/>
    </source>
</evidence>
<dbReference type="InterPro" id="IPR006127">
    <property type="entry name" value="ZnuA-like"/>
</dbReference>
<dbReference type="Pfam" id="PF01297">
    <property type="entry name" value="ZnuA"/>
    <property type="match status" value="1"/>
</dbReference>
<name>A0ABQ4N1N1_9BACL</name>
<comment type="similarity">
    <text evidence="1 4">Belongs to the bacterial solute-binding protein 9 family.</text>
</comment>
<evidence type="ECO:0000256" key="2">
    <source>
        <dbReference type="ARBA" id="ARBA00022448"/>
    </source>
</evidence>
<dbReference type="EMBL" id="BOVJ01000015">
    <property type="protein sequence ID" value="GIQ61921.1"/>
    <property type="molecule type" value="Genomic_DNA"/>
</dbReference>